<evidence type="ECO:0000256" key="13">
    <source>
        <dbReference type="ARBA" id="ARBA00023014"/>
    </source>
</evidence>
<keyword evidence="12" id="KW-0408">Iron</keyword>
<comment type="catalytic activity">
    <reaction evidence="14">
        <text>iminosuccinate + dihydroxyacetone phosphate = quinolinate + phosphate + 2 H2O + H(+)</text>
        <dbReference type="Rhea" id="RHEA:25888"/>
        <dbReference type="ChEBI" id="CHEBI:15377"/>
        <dbReference type="ChEBI" id="CHEBI:15378"/>
        <dbReference type="ChEBI" id="CHEBI:29959"/>
        <dbReference type="ChEBI" id="CHEBI:43474"/>
        <dbReference type="ChEBI" id="CHEBI:57642"/>
        <dbReference type="ChEBI" id="CHEBI:77875"/>
        <dbReference type="EC" id="2.5.1.72"/>
    </reaction>
</comment>
<sequence length="713" mass="76889">MDTAAASLFAPAAAAKPRSVLRPLHVPRGIITPRGPLAVRCAHFRAPPPPPPPPLPRTDGSEAASGAHPRLLLHRLAEEFVALPSDADRARRLLSLASALPRLPEPDRAPGNRVMGCVARVWLAARCDGGGRMRFAADSDSELSRGYCAFLVAALDGATPEEVLAVDPADPGLAPLGAGMAVARSRASTWHNVLVAMQKRARAAIAAREGRHPGEPFPSLVIARDGAVRAHGSYAEAQAMFLSPDESKVSELVNILMEKKIGVVAHFYMDPEVQGILTAAKKQWPHIHISDSLVMADSAVKMAEAGCDYITVLGVDFMSENVRAILDQAGFDKVGVYRMSSEQIGCSLADAASSSEYTHFLREASGSFPSLHVIYINTSLETKARAHEVVPTITCTSSNVVPTILQAFAQIPDLNVWYGPDSYMGANIADLFQRMATMSDEEIAKIHPDHNRKSISSLLPRLHYYQDGNCMVHDMFGHEVVEKIKEQYSDAFLTAHFEVPGEMFSLAMEAKPRGMGVVGSTQNILDFIKDHLKGALDRNVDEHLQFVLGTESGMITSIVAAVQELLDMYNSSQERSNIEVEIVFPVSADAVSKTPINGSHPVGSSIAGLDNLTVVPGVSSGEGCSINGGCASCPYMKMNTLGSLLKICRQLPDKDNKLSLYQASRFNVKTPLGKSVAEVGCEPILHMRHFQATKRLPDKLVHQVVHGNGEEPS</sequence>
<dbReference type="FunFam" id="3.40.50.10800:FF:000009">
    <property type="entry name" value="Quinolinate synthase, chloroplastic"/>
    <property type="match status" value="1"/>
</dbReference>
<dbReference type="GO" id="GO:0051539">
    <property type="term" value="F:4 iron, 4 sulfur cluster binding"/>
    <property type="evidence" value="ECO:0007669"/>
    <property type="project" value="UniProtKB-KW"/>
</dbReference>
<evidence type="ECO:0000256" key="14">
    <source>
        <dbReference type="ARBA" id="ARBA00052166"/>
    </source>
</evidence>
<dbReference type="GO" id="GO:0009507">
    <property type="term" value="C:chloroplast"/>
    <property type="evidence" value="ECO:0007669"/>
    <property type="project" value="UniProtKB-SubCell"/>
</dbReference>
<comment type="caution">
    <text evidence="19">The sequence shown here is derived from an EMBL/GenBank/DDBJ whole genome shotgun (WGS) entry which is preliminary data.</text>
</comment>
<accession>A0A8T0V121</accession>
<evidence type="ECO:0000313" key="19">
    <source>
        <dbReference type="EMBL" id="KAG2628820.1"/>
    </source>
</evidence>
<evidence type="ECO:0000256" key="15">
    <source>
        <dbReference type="ARBA" id="ARBA00061471"/>
    </source>
</evidence>
<keyword evidence="9" id="KW-0808">Transferase</keyword>
<keyword evidence="6" id="KW-0150">Chloroplast</keyword>
<evidence type="ECO:0000256" key="9">
    <source>
        <dbReference type="ARBA" id="ARBA00022679"/>
    </source>
</evidence>
<keyword evidence="7" id="KW-0934">Plastid</keyword>
<dbReference type="SUPFAM" id="SSF82649">
    <property type="entry name" value="SufE/NifU"/>
    <property type="match status" value="1"/>
</dbReference>
<dbReference type="InterPro" id="IPR036094">
    <property type="entry name" value="NadA_sf"/>
</dbReference>
<evidence type="ECO:0000256" key="5">
    <source>
        <dbReference type="ARBA" id="ARBA00022485"/>
    </source>
</evidence>
<evidence type="ECO:0000256" key="11">
    <source>
        <dbReference type="ARBA" id="ARBA00022946"/>
    </source>
</evidence>
<comment type="pathway">
    <text evidence="3">Cofactor biosynthesis; NAD(+) biosynthesis; quinolinate from iminoaspartate: step 1/1.</text>
</comment>
<dbReference type="SUPFAM" id="SSF142754">
    <property type="entry name" value="NadA-like"/>
    <property type="match status" value="1"/>
</dbReference>
<dbReference type="OrthoDB" id="66991at2759"/>
<keyword evidence="11" id="KW-0809">Transit peptide</keyword>
<dbReference type="Proteomes" id="UP000823388">
    <property type="component" value="Chromosome 3K"/>
</dbReference>
<keyword evidence="20" id="KW-1185">Reference proteome</keyword>
<dbReference type="Pfam" id="PF02445">
    <property type="entry name" value="NadA"/>
    <property type="match status" value="1"/>
</dbReference>
<protein>
    <recommendedName>
        <fullName evidence="16">Quinolinate synthase, chloroplastic</fullName>
        <ecNumber evidence="4">2.5.1.72</ecNumber>
    </recommendedName>
</protein>
<dbReference type="FunFam" id="3.40.50.10800:FF:000006">
    <property type="entry name" value="Quinolinate synthase, chloroplastic"/>
    <property type="match status" value="1"/>
</dbReference>
<dbReference type="PANTHER" id="PTHR30573:SF0">
    <property type="entry name" value="QUINOLINATE SYNTHASE, CHLOROPLASTIC"/>
    <property type="match status" value="1"/>
</dbReference>
<keyword evidence="5" id="KW-0004">4Fe-4S</keyword>
<feature type="region of interest" description="Disordered" evidence="17">
    <location>
        <begin position="43"/>
        <end position="64"/>
    </location>
</feature>
<dbReference type="GO" id="GO:0046872">
    <property type="term" value="F:metal ion binding"/>
    <property type="evidence" value="ECO:0007669"/>
    <property type="project" value="UniProtKB-KW"/>
</dbReference>
<evidence type="ECO:0000256" key="10">
    <source>
        <dbReference type="ARBA" id="ARBA00022723"/>
    </source>
</evidence>
<evidence type="ECO:0000256" key="4">
    <source>
        <dbReference type="ARBA" id="ARBA00012669"/>
    </source>
</evidence>
<evidence type="ECO:0000256" key="12">
    <source>
        <dbReference type="ARBA" id="ARBA00023004"/>
    </source>
</evidence>
<dbReference type="FunFam" id="3.40.50.10800:FF:000008">
    <property type="entry name" value="Quinolinate synthase chloroplastic"/>
    <property type="match status" value="1"/>
</dbReference>
<evidence type="ECO:0000256" key="3">
    <source>
        <dbReference type="ARBA" id="ARBA00005065"/>
    </source>
</evidence>
<dbReference type="GO" id="GO:0034628">
    <property type="term" value="P:'de novo' NAD+ biosynthetic process from L-aspartate"/>
    <property type="evidence" value="ECO:0007669"/>
    <property type="project" value="TreeGrafter"/>
</dbReference>
<dbReference type="AlphaFoldDB" id="A0A8T0V121"/>
<dbReference type="Pfam" id="PF02657">
    <property type="entry name" value="SufE"/>
    <property type="match status" value="1"/>
</dbReference>
<dbReference type="EC" id="2.5.1.72" evidence="4"/>
<gene>
    <name evidence="19" type="ORF">PVAP13_3KG416000</name>
</gene>
<comment type="similarity">
    <text evidence="15">Belongs to the quinolinate synthase family. Type 1 subfamily.</text>
</comment>
<organism evidence="19 20">
    <name type="scientific">Panicum virgatum</name>
    <name type="common">Blackwell switchgrass</name>
    <dbReference type="NCBI Taxonomy" id="38727"/>
    <lineage>
        <taxon>Eukaryota</taxon>
        <taxon>Viridiplantae</taxon>
        <taxon>Streptophyta</taxon>
        <taxon>Embryophyta</taxon>
        <taxon>Tracheophyta</taxon>
        <taxon>Spermatophyta</taxon>
        <taxon>Magnoliopsida</taxon>
        <taxon>Liliopsida</taxon>
        <taxon>Poales</taxon>
        <taxon>Poaceae</taxon>
        <taxon>PACMAD clade</taxon>
        <taxon>Panicoideae</taxon>
        <taxon>Panicodae</taxon>
        <taxon>Paniceae</taxon>
        <taxon>Panicinae</taxon>
        <taxon>Panicum</taxon>
        <taxon>Panicum sect. Hiantes</taxon>
    </lineage>
</organism>
<evidence type="ECO:0000256" key="1">
    <source>
        <dbReference type="ARBA" id="ARBA00001966"/>
    </source>
</evidence>
<comment type="cofactor">
    <cofactor evidence="1">
        <name>[4Fe-4S] cluster</name>
        <dbReference type="ChEBI" id="CHEBI:49883"/>
    </cofactor>
</comment>
<dbReference type="Gene3D" id="3.40.50.10800">
    <property type="entry name" value="NadA-like"/>
    <property type="match status" value="3"/>
</dbReference>
<keyword evidence="8" id="KW-0662">Pyridine nucleotide biosynthesis</keyword>
<keyword evidence="13" id="KW-0411">Iron-sulfur</keyword>
<evidence type="ECO:0000256" key="6">
    <source>
        <dbReference type="ARBA" id="ARBA00022528"/>
    </source>
</evidence>
<evidence type="ECO:0000259" key="18">
    <source>
        <dbReference type="Pfam" id="PF02657"/>
    </source>
</evidence>
<feature type="compositionally biased region" description="Pro residues" evidence="17">
    <location>
        <begin position="46"/>
        <end position="56"/>
    </location>
</feature>
<evidence type="ECO:0000256" key="16">
    <source>
        <dbReference type="ARBA" id="ARBA00073351"/>
    </source>
</evidence>
<dbReference type="Gene3D" id="3.90.1010.10">
    <property type="match status" value="1"/>
</dbReference>
<dbReference type="InterPro" id="IPR003473">
    <property type="entry name" value="NadA"/>
</dbReference>
<evidence type="ECO:0000256" key="8">
    <source>
        <dbReference type="ARBA" id="ARBA00022642"/>
    </source>
</evidence>
<dbReference type="PANTHER" id="PTHR30573">
    <property type="entry name" value="QUINOLINATE SYNTHETASE A"/>
    <property type="match status" value="1"/>
</dbReference>
<name>A0A8T0V121_PANVG</name>
<dbReference type="GO" id="GO:0008987">
    <property type="term" value="F:quinolinate synthetase A activity"/>
    <property type="evidence" value="ECO:0007669"/>
    <property type="project" value="InterPro"/>
</dbReference>
<evidence type="ECO:0000256" key="7">
    <source>
        <dbReference type="ARBA" id="ARBA00022640"/>
    </source>
</evidence>
<evidence type="ECO:0000256" key="17">
    <source>
        <dbReference type="SAM" id="MobiDB-lite"/>
    </source>
</evidence>
<evidence type="ECO:0000313" key="20">
    <source>
        <dbReference type="Proteomes" id="UP000823388"/>
    </source>
</evidence>
<proteinExistence type="inferred from homology"/>
<dbReference type="EMBL" id="CM029041">
    <property type="protein sequence ID" value="KAG2628820.1"/>
    <property type="molecule type" value="Genomic_DNA"/>
</dbReference>
<feature type="domain" description="Fe-S metabolism associated" evidence="18">
    <location>
        <begin position="78"/>
        <end position="199"/>
    </location>
</feature>
<dbReference type="InterPro" id="IPR003808">
    <property type="entry name" value="Fe-S_metab-assoc_dom"/>
</dbReference>
<keyword evidence="10" id="KW-0479">Metal-binding</keyword>
<reference evidence="19" key="1">
    <citation type="submission" date="2020-05" db="EMBL/GenBank/DDBJ databases">
        <title>WGS assembly of Panicum virgatum.</title>
        <authorList>
            <person name="Lovell J.T."/>
            <person name="Jenkins J."/>
            <person name="Shu S."/>
            <person name="Juenger T.E."/>
            <person name="Schmutz J."/>
        </authorList>
    </citation>
    <scope>NUCLEOTIDE SEQUENCE</scope>
    <source>
        <strain evidence="19">AP13</strain>
    </source>
</reference>
<comment type="subcellular location">
    <subcellularLocation>
        <location evidence="2">Plastid</location>
        <location evidence="2">Chloroplast</location>
    </subcellularLocation>
</comment>
<evidence type="ECO:0000256" key="2">
    <source>
        <dbReference type="ARBA" id="ARBA00004229"/>
    </source>
</evidence>